<keyword evidence="3" id="KW-1185">Reference proteome</keyword>
<evidence type="ECO:0008006" key="4">
    <source>
        <dbReference type="Google" id="ProtNLM"/>
    </source>
</evidence>
<evidence type="ECO:0000256" key="1">
    <source>
        <dbReference type="SAM" id="MobiDB-lite"/>
    </source>
</evidence>
<feature type="region of interest" description="Disordered" evidence="1">
    <location>
        <begin position="344"/>
        <end position="369"/>
    </location>
</feature>
<gene>
    <name evidence="2" type="ORF">M378DRAFT_161503</name>
</gene>
<dbReference type="OrthoDB" id="5572844at2759"/>
<organism evidence="2 3">
    <name type="scientific">Amanita muscaria (strain Koide BX008)</name>
    <dbReference type="NCBI Taxonomy" id="946122"/>
    <lineage>
        <taxon>Eukaryota</taxon>
        <taxon>Fungi</taxon>
        <taxon>Dikarya</taxon>
        <taxon>Basidiomycota</taxon>
        <taxon>Agaricomycotina</taxon>
        <taxon>Agaricomycetes</taxon>
        <taxon>Agaricomycetidae</taxon>
        <taxon>Agaricales</taxon>
        <taxon>Pluteineae</taxon>
        <taxon>Amanitaceae</taxon>
        <taxon>Amanita</taxon>
    </lineage>
</organism>
<sequence>MKMQNPTCSNIRIRSAQDAHKIFYAVNQGLLQMVARRLDTDERSALQTGCVYTWEERGPHSELTGLGIERFTEGRRWSPSRVRDEFLFYYEKFVAPPEPQQPGSSSSGKLPPRDWDPLIKQTYSVWVDTEKGRRKWHLTAYFTQATVDRLGTVDDIPVVRDLVIPQGIFKSTRTGKNRNKSDEQARPADKSRSTSTTTRTYAPYPGPANPEPNPSRSHVQQEPQSLGTPYSEHLPYPMYCQPQDRSSPESASPVNFSQFPRTQTQEFFQYQPSLDISQTGCIIEASPKPQQYPKHTEESPNSRYCAVPHSPQGSPSSARWTHDIQQMQREPDYARRGANDIITQASGRNPHSTHRGYGSTSYAGSHSPTLTQNVMENPNYMINFSDADVSGSTYTPSPHLRPLPYPEVNPQERNSYLPPLHSVEAIQASVYAFTGPNEILIPIEDRKSAVGPNRDLAPLQSLARPCPYRREPLDDRTLRLLRPRD</sequence>
<evidence type="ECO:0000313" key="2">
    <source>
        <dbReference type="EMBL" id="KIL65877.1"/>
    </source>
</evidence>
<dbReference type="InParanoid" id="A0A0C2WVR8"/>
<feature type="compositionally biased region" description="Basic and acidic residues" evidence="1">
    <location>
        <begin position="179"/>
        <end position="192"/>
    </location>
</feature>
<protein>
    <recommendedName>
        <fullName evidence="4">cAMP-independent regulatory protein pac2</fullName>
    </recommendedName>
</protein>
<feature type="compositionally biased region" description="Polar residues" evidence="1">
    <location>
        <begin position="243"/>
        <end position="256"/>
    </location>
</feature>
<dbReference type="PANTHER" id="PTHR28027">
    <property type="entry name" value="TRANSCRIPTIONAL REGULATOR MIT1"/>
    <property type="match status" value="1"/>
</dbReference>
<feature type="compositionally biased region" description="Polar residues" evidence="1">
    <location>
        <begin position="215"/>
        <end position="228"/>
    </location>
</feature>
<name>A0A0C2WVR8_AMAMK</name>
<feature type="compositionally biased region" description="Pro residues" evidence="1">
    <location>
        <begin position="204"/>
        <end position="213"/>
    </location>
</feature>
<dbReference type="EMBL" id="KN818239">
    <property type="protein sequence ID" value="KIL65877.1"/>
    <property type="molecule type" value="Genomic_DNA"/>
</dbReference>
<evidence type="ECO:0000313" key="3">
    <source>
        <dbReference type="Proteomes" id="UP000054549"/>
    </source>
</evidence>
<dbReference type="HOGENOM" id="CLU_028895_2_0_1"/>
<feature type="compositionally biased region" description="Low complexity" evidence="1">
    <location>
        <begin position="193"/>
        <end position="203"/>
    </location>
</feature>
<feature type="region of interest" description="Disordered" evidence="1">
    <location>
        <begin position="172"/>
        <end position="256"/>
    </location>
</feature>
<reference evidence="2 3" key="1">
    <citation type="submission" date="2014-04" db="EMBL/GenBank/DDBJ databases">
        <title>Evolutionary Origins and Diversification of the Mycorrhizal Mutualists.</title>
        <authorList>
            <consortium name="DOE Joint Genome Institute"/>
            <consortium name="Mycorrhizal Genomics Consortium"/>
            <person name="Kohler A."/>
            <person name="Kuo A."/>
            <person name="Nagy L.G."/>
            <person name="Floudas D."/>
            <person name="Copeland A."/>
            <person name="Barry K.W."/>
            <person name="Cichocki N."/>
            <person name="Veneault-Fourrey C."/>
            <person name="LaButti K."/>
            <person name="Lindquist E.A."/>
            <person name="Lipzen A."/>
            <person name="Lundell T."/>
            <person name="Morin E."/>
            <person name="Murat C."/>
            <person name="Riley R."/>
            <person name="Ohm R."/>
            <person name="Sun H."/>
            <person name="Tunlid A."/>
            <person name="Henrissat B."/>
            <person name="Grigoriev I.V."/>
            <person name="Hibbett D.S."/>
            <person name="Martin F."/>
        </authorList>
    </citation>
    <scope>NUCLEOTIDE SEQUENCE [LARGE SCALE GENOMIC DNA]</scope>
    <source>
        <strain evidence="2 3">Koide BX008</strain>
    </source>
</reference>
<feature type="region of interest" description="Disordered" evidence="1">
    <location>
        <begin position="288"/>
        <end position="319"/>
    </location>
</feature>
<feature type="compositionally biased region" description="Polar residues" evidence="1">
    <location>
        <begin position="358"/>
        <end position="369"/>
    </location>
</feature>
<dbReference type="InterPro" id="IPR018608">
    <property type="entry name" value="Gti1/Pac2"/>
</dbReference>
<dbReference type="PANTHER" id="PTHR28027:SF1">
    <property type="entry name" value="CAMP INDEPENDENT REGULATORY PROTEIN (AFU_ORTHOLOGUE AFUA_3G09640)"/>
    <property type="match status" value="1"/>
</dbReference>
<accession>A0A0C2WVR8</accession>
<dbReference type="Proteomes" id="UP000054549">
    <property type="component" value="Unassembled WGS sequence"/>
</dbReference>
<dbReference type="Pfam" id="PF09729">
    <property type="entry name" value="Gti1_Pac2"/>
    <property type="match status" value="1"/>
</dbReference>
<dbReference type="GO" id="GO:0003677">
    <property type="term" value="F:DNA binding"/>
    <property type="evidence" value="ECO:0007669"/>
    <property type="project" value="TreeGrafter"/>
</dbReference>
<dbReference type="AlphaFoldDB" id="A0A0C2WVR8"/>
<proteinExistence type="predicted"/>